<sequence length="288" mass="32194">MLKMSDVTVKSSSGGFEGYASTFYTLDKAGDVVMPGCYKDGLKEFLDDGFIGGSMHNWTEPLGKYTEAYEDRKGLYVKGQFSDVDASKQMRTLMRDGVIKKLSVGMEPLQTSMVSPYELEQIWEKAGYKPDKDDLRRLKSAKTIRLIEKAQLLEVSPVTIPANDNARIMAFKSWESCPPAFKHFVQRALQSARQMVGADLKAGRVLSSKNEMKLRAMLEVLSSVTEEITNLVGLVSQSQMVEDESEETPEHEQMETPEEEQTEDQAKKSVPAGVVEAARLKLLMELSK</sequence>
<dbReference type="Pfam" id="PF04586">
    <property type="entry name" value="Peptidase_S78"/>
    <property type="match status" value="2"/>
</dbReference>
<evidence type="ECO:0000256" key="4">
    <source>
        <dbReference type="ARBA" id="ARBA00022950"/>
    </source>
</evidence>
<evidence type="ECO:0000259" key="7">
    <source>
        <dbReference type="Pfam" id="PF04586"/>
    </source>
</evidence>
<keyword evidence="5" id="KW-1273">Viral capsid maturation</keyword>
<keyword evidence="1" id="KW-1188">Viral release from host cell</keyword>
<proteinExistence type="predicted"/>
<feature type="domain" description="Prohead serine protease" evidence="7">
    <location>
        <begin position="127"/>
        <end position="170"/>
    </location>
</feature>
<name>A0A6J5MLD4_9CAUD</name>
<keyword evidence="3" id="KW-0378">Hydrolase</keyword>
<evidence type="ECO:0000256" key="2">
    <source>
        <dbReference type="ARBA" id="ARBA00022670"/>
    </source>
</evidence>
<dbReference type="GO" id="GO:0006508">
    <property type="term" value="P:proteolysis"/>
    <property type="evidence" value="ECO:0007669"/>
    <property type="project" value="UniProtKB-KW"/>
</dbReference>
<evidence type="ECO:0000256" key="1">
    <source>
        <dbReference type="ARBA" id="ARBA00022612"/>
    </source>
</evidence>
<evidence type="ECO:0000256" key="6">
    <source>
        <dbReference type="SAM" id="MobiDB-lite"/>
    </source>
</evidence>
<organism evidence="8">
    <name type="scientific">uncultured Caudovirales phage</name>
    <dbReference type="NCBI Taxonomy" id="2100421"/>
    <lineage>
        <taxon>Viruses</taxon>
        <taxon>Duplodnaviria</taxon>
        <taxon>Heunggongvirae</taxon>
        <taxon>Uroviricota</taxon>
        <taxon>Caudoviricetes</taxon>
        <taxon>Peduoviridae</taxon>
        <taxon>Maltschvirus</taxon>
        <taxon>Maltschvirus maltsch</taxon>
    </lineage>
</organism>
<dbReference type="InterPro" id="IPR054613">
    <property type="entry name" value="Peptidase_S78_dom"/>
</dbReference>
<evidence type="ECO:0000313" key="8">
    <source>
        <dbReference type="EMBL" id="CAB4147614.1"/>
    </source>
</evidence>
<feature type="domain" description="Prohead serine protease" evidence="7">
    <location>
        <begin position="15"/>
        <end position="113"/>
    </location>
</feature>
<reference evidence="8" key="1">
    <citation type="submission" date="2020-04" db="EMBL/GenBank/DDBJ databases">
        <authorList>
            <person name="Chiriac C."/>
            <person name="Salcher M."/>
            <person name="Ghai R."/>
            <person name="Kavagutti S V."/>
        </authorList>
    </citation>
    <scope>NUCLEOTIDE SEQUENCE</scope>
</reference>
<accession>A0A6J5MLD4</accession>
<keyword evidence="2 8" id="KW-0645">Protease</keyword>
<dbReference type="GO" id="GO:0008233">
    <property type="term" value="F:peptidase activity"/>
    <property type="evidence" value="ECO:0007669"/>
    <property type="project" value="UniProtKB-KW"/>
</dbReference>
<evidence type="ECO:0000256" key="3">
    <source>
        <dbReference type="ARBA" id="ARBA00022801"/>
    </source>
</evidence>
<keyword evidence="4" id="KW-0118">Viral capsid assembly</keyword>
<protein>
    <submittedName>
        <fullName evidence="8">Prohead protease</fullName>
    </submittedName>
</protein>
<dbReference type="EMBL" id="LR796489">
    <property type="protein sequence ID" value="CAB4147614.1"/>
    <property type="molecule type" value="Genomic_DNA"/>
</dbReference>
<evidence type="ECO:0000256" key="5">
    <source>
        <dbReference type="ARBA" id="ARBA00023045"/>
    </source>
</evidence>
<feature type="region of interest" description="Disordered" evidence="6">
    <location>
        <begin position="236"/>
        <end position="272"/>
    </location>
</feature>
<gene>
    <name evidence="8" type="ORF">UFOVP517_36</name>
</gene>
<dbReference type="GO" id="GO:0046797">
    <property type="term" value="P:viral procapsid maturation"/>
    <property type="evidence" value="ECO:0007669"/>
    <property type="project" value="UniProtKB-KW"/>
</dbReference>